<dbReference type="Gene3D" id="3.40.50.2000">
    <property type="entry name" value="Glycogen Phosphorylase B"/>
    <property type="match status" value="2"/>
</dbReference>
<dbReference type="EMBL" id="OZ034816">
    <property type="protein sequence ID" value="CAL1375487.1"/>
    <property type="molecule type" value="Genomic_DNA"/>
</dbReference>
<evidence type="ECO:0000256" key="6">
    <source>
        <dbReference type="RuleBase" id="RU362057"/>
    </source>
</evidence>
<dbReference type="PANTHER" id="PTHR11926">
    <property type="entry name" value="GLUCOSYL/GLUCURONOSYL TRANSFERASES"/>
    <property type="match status" value="1"/>
</dbReference>
<accession>A0AAV2DPI0</accession>
<dbReference type="InterPro" id="IPR035595">
    <property type="entry name" value="UDP_glycos_trans_CS"/>
</dbReference>
<dbReference type="PANTHER" id="PTHR11926:SF1553">
    <property type="entry name" value="GLYCOSYLTRANSFERASE"/>
    <property type="match status" value="1"/>
</dbReference>
<dbReference type="PROSITE" id="PS00375">
    <property type="entry name" value="UDPGT"/>
    <property type="match status" value="1"/>
</dbReference>
<protein>
    <recommendedName>
        <fullName evidence="6">Glycosyltransferase</fullName>
        <ecNumber evidence="6">2.4.1.-</ecNumber>
    </recommendedName>
</protein>
<dbReference type="InterPro" id="IPR002213">
    <property type="entry name" value="UDP_glucos_trans"/>
</dbReference>
<evidence type="ECO:0000313" key="8">
    <source>
        <dbReference type="Proteomes" id="UP001497516"/>
    </source>
</evidence>
<name>A0AAV2DPI0_9ROSI</name>
<dbReference type="SUPFAM" id="SSF53756">
    <property type="entry name" value="UDP-Glycosyltransferase/glycogen phosphorylase"/>
    <property type="match status" value="1"/>
</dbReference>
<dbReference type="AlphaFoldDB" id="A0AAV2DPI0"/>
<dbReference type="EC" id="2.4.1.-" evidence="6"/>
<evidence type="ECO:0000256" key="1">
    <source>
        <dbReference type="ARBA" id="ARBA00004935"/>
    </source>
</evidence>
<comment type="pathway">
    <text evidence="1">Pigment biosynthesis; anthocyanin biosynthesis.</text>
</comment>
<dbReference type="CDD" id="cd03784">
    <property type="entry name" value="GT1_Gtf-like"/>
    <property type="match status" value="1"/>
</dbReference>
<dbReference type="GO" id="GO:0080044">
    <property type="term" value="F:quercetin 7-O-glucosyltransferase activity"/>
    <property type="evidence" value="ECO:0007669"/>
    <property type="project" value="TreeGrafter"/>
</dbReference>
<dbReference type="GO" id="GO:0047213">
    <property type="term" value="F:anthocyanidin 3-O-glucosyltransferase activity"/>
    <property type="evidence" value="ECO:0007669"/>
    <property type="project" value="UniProtKB-EC"/>
</dbReference>
<evidence type="ECO:0000256" key="2">
    <source>
        <dbReference type="ARBA" id="ARBA00009995"/>
    </source>
</evidence>
<keyword evidence="8" id="KW-1185">Reference proteome</keyword>
<reference evidence="7 8" key="1">
    <citation type="submission" date="2024-04" db="EMBL/GenBank/DDBJ databases">
        <authorList>
            <person name="Fracassetti M."/>
        </authorList>
    </citation>
    <scope>NUCLEOTIDE SEQUENCE [LARGE SCALE GENOMIC DNA]</scope>
</reference>
<keyword evidence="5" id="KW-0328">Glycosyltransferase</keyword>
<evidence type="ECO:0000256" key="3">
    <source>
        <dbReference type="ARBA" id="ARBA00022679"/>
    </source>
</evidence>
<sequence length="480" mass="52835">MANHSQLSEPAQKKPHCLVVPFPAQGHINPILQFSKHLLPRGIRITLANTRFVSKSISAGQRLNFAALNIGLETISDGHDEGGVATAKGGRSYVDTFMDVGSKTLAQVIQRLCEAGDSVHCVIYDSNIPWCLDVAKAFGIMAAEFFTQSCAVDSIYYRVREGMIEPPVSGEDGVLMVFQGLPPLEAKDFPSDVCDDGGAYPELLGFHVWQFCGIEKADWILCNTVYELEPQEMDWLSNFLPFTAIGPTIPSTYLTSQTDTDYGLDIFKQPNNETSTNWLQNKPKGSVVYVSFGSMASLPQAQMEELYFGLKNSNHYFLWVVRESEQAKVLLDSFSTISAGKKGLIVPWCQQLHVLASGVVGCFVTHCGWNSTLEAVSLGVPMVAMPQWADQATNAKYVEDVWRVGVRARSGGGDGGNGVVKREEIERCVREVMEEGEKGKEIRRNGDKWKKVMKDGVGEGGSSERNVRGFVDSLIRASRN</sequence>
<dbReference type="FunFam" id="3.40.50.2000:FF:000019">
    <property type="entry name" value="Glycosyltransferase"/>
    <property type="match status" value="1"/>
</dbReference>
<dbReference type="Proteomes" id="UP001497516">
    <property type="component" value="Chromosome 3"/>
</dbReference>
<evidence type="ECO:0000256" key="5">
    <source>
        <dbReference type="RuleBase" id="RU003718"/>
    </source>
</evidence>
<proteinExistence type="inferred from homology"/>
<comment type="similarity">
    <text evidence="2 5">Belongs to the UDP-glycosyltransferase family.</text>
</comment>
<dbReference type="GO" id="GO:0080043">
    <property type="term" value="F:quercetin 3-O-glucosyltransferase activity"/>
    <property type="evidence" value="ECO:0007669"/>
    <property type="project" value="TreeGrafter"/>
</dbReference>
<evidence type="ECO:0000313" key="7">
    <source>
        <dbReference type="EMBL" id="CAL1375487.1"/>
    </source>
</evidence>
<evidence type="ECO:0000256" key="4">
    <source>
        <dbReference type="ARBA" id="ARBA00047606"/>
    </source>
</evidence>
<keyword evidence="3 5" id="KW-0808">Transferase</keyword>
<gene>
    <name evidence="7" type="ORF">LTRI10_LOCUS17280</name>
</gene>
<dbReference type="Pfam" id="PF00201">
    <property type="entry name" value="UDPGT"/>
    <property type="match status" value="1"/>
</dbReference>
<organism evidence="7 8">
    <name type="scientific">Linum trigynum</name>
    <dbReference type="NCBI Taxonomy" id="586398"/>
    <lineage>
        <taxon>Eukaryota</taxon>
        <taxon>Viridiplantae</taxon>
        <taxon>Streptophyta</taxon>
        <taxon>Embryophyta</taxon>
        <taxon>Tracheophyta</taxon>
        <taxon>Spermatophyta</taxon>
        <taxon>Magnoliopsida</taxon>
        <taxon>eudicotyledons</taxon>
        <taxon>Gunneridae</taxon>
        <taxon>Pentapetalae</taxon>
        <taxon>rosids</taxon>
        <taxon>fabids</taxon>
        <taxon>Malpighiales</taxon>
        <taxon>Linaceae</taxon>
        <taxon>Linum</taxon>
    </lineage>
</organism>
<comment type="catalytic activity">
    <reaction evidence="4">
        <text>an anthocyanidin + UDP-alpha-D-glucose + H(+) = an anthocyanidin 3-O-beta-D-glucoside + UDP</text>
        <dbReference type="Rhea" id="RHEA:20093"/>
        <dbReference type="ChEBI" id="CHEBI:15378"/>
        <dbReference type="ChEBI" id="CHEBI:16307"/>
        <dbReference type="ChEBI" id="CHEBI:58223"/>
        <dbReference type="ChEBI" id="CHEBI:58885"/>
        <dbReference type="ChEBI" id="CHEBI:143576"/>
        <dbReference type="EC" id="2.4.1.115"/>
    </reaction>
</comment>